<evidence type="ECO:0000259" key="2">
    <source>
        <dbReference type="Pfam" id="PF13417"/>
    </source>
</evidence>
<feature type="region of interest" description="Disordered" evidence="1">
    <location>
        <begin position="82"/>
        <end position="103"/>
    </location>
</feature>
<dbReference type="SUPFAM" id="SSF52833">
    <property type="entry name" value="Thioredoxin-like"/>
    <property type="match status" value="1"/>
</dbReference>
<reference evidence="4 5" key="1">
    <citation type="submission" date="2016-05" db="EMBL/GenBank/DDBJ databases">
        <title>A degradative enzymes factory behind the ericoid mycorrhizal symbiosis.</title>
        <authorList>
            <consortium name="DOE Joint Genome Institute"/>
            <person name="Martino E."/>
            <person name="Morin E."/>
            <person name="Grelet G."/>
            <person name="Kuo A."/>
            <person name="Kohler A."/>
            <person name="Daghino S."/>
            <person name="Barry K."/>
            <person name="Choi C."/>
            <person name="Cichocki N."/>
            <person name="Clum A."/>
            <person name="Copeland A."/>
            <person name="Hainaut M."/>
            <person name="Haridas S."/>
            <person name="Labutti K."/>
            <person name="Lindquist E."/>
            <person name="Lipzen A."/>
            <person name="Khouja H.-R."/>
            <person name="Murat C."/>
            <person name="Ohm R."/>
            <person name="Olson A."/>
            <person name="Spatafora J."/>
            <person name="Veneault-Fourrey C."/>
            <person name="Henrissat B."/>
            <person name="Grigoriev I."/>
            <person name="Martin F."/>
            <person name="Perotto S."/>
        </authorList>
    </citation>
    <scope>NUCLEOTIDE SEQUENCE [LARGE SCALE GENOMIC DNA]</scope>
    <source>
        <strain evidence="4 5">UAMH 7357</strain>
    </source>
</reference>
<dbReference type="InterPro" id="IPR058268">
    <property type="entry name" value="DUF7962"/>
</dbReference>
<dbReference type="InterPro" id="IPR036282">
    <property type="entry name" value="Glutathione-S-Trfase_C_sf"/>
</dbReference>
<accession>A0A2J6QGF3</accession>
<proteinExistence type="predicted"/>
<dbReference type="OrthoDB" id="202840at2759"/>
<name>A0A2J6QGF3_9HELO</name>
<dbReference type="Gene3D" id="3.40.30.110">
    <property type="match status" value="2"/>
</dbReference>
<evidence type="ECO:0000259" key="3">
    <source>
        <dbReference type="Pfam" id="PF25907"/>
    </source>
</evidence>
<evidence type="ECO:0000256" key="1">
    <source>
        <dbReference type="SAM" id="MobiDB-lite"/>
    </source>
</evidence>
<dbReference type="Proteomes" id="UP000235672">
    <property type="component" value="Unassembled WGS sequence"/>
</dbReference>
<organism evidence="4 5">
    <name type="scientific">Hyaloscypha hepaticicola</name>
    <dbReference type="NCBI Taxonomy" id="2082293"/>
    <lineage>
        <taxon>Eukaryota</taxon>
        <taxon>Fungi</taxon>
        <taxon>Dikarya</taxon>
        <taxon>Ascomycota</taxon>
        <taxon>Pezizomycotina</taxon>
        <taxon>Leotiomycetes</taxon>
        <taxon>Helotiales</taxon>
        <taxon>Hyaloscyphaceae</taxon>
        <taxon>Hyaloscypha</taxon>
    </lineage>
</organism>
<dbReference type="STRING" id="1745343.A0A2J6QGF3"/>
<feature type="domain" description="GST N-terminal" evidence="2">
    <location>
        <begin position="9"/>
        <end position="83"/>
    </location>
</feature>
<keyword evidence="5" id="KW-1185">Reference proteome</keyword>
<gene>
    <name evidence="4" type="ORF">NA56DRAFT_642383</name>
</gene>
<protein>
    <submittedName>
        <fullName evidence="4">Glutathione s-transferase-related protein-like protein</fullName>
    </submittedName>
</protein>
<dbReference type="GO" id="GO:0016740">
    <property type="term" value="F:transferase activity"/>
    <property type="evidence" value="ECO:0007669"/>
    <property type="project" value="UniProtKB-KW"/>
</dbReference>
<dbReference type="InterPro" id="IPR004045">
    <property type="entry name" value="Glutathione_S-Trfase_N"/>
</dbReference>
<keyword evidence="4" id="KW-0808">Transferase</keyword>
<dbReference type="Pfam" id="PF25907">
    <property type="entry name" value="DUF7962"/>
    <property type="match status" value="1"/>
</dbReference>
<feature type="domain" description="DUF7962" evidence="3">
    <location>
        <begin position="124"/>
        <end position="245"/>
    </location>
</feature>
<sequence length="346" mass="38549">MDNSKEIILYHYSFSPYARRIVWYLALRRIPYKQCIQPPTMPRPDISALGVSYRRIPILSIGSDIYLDTRLILQKLEQLFPPSSSHPPLNSPSPPSNAPSTKATQATITKLLEHYTIDSGLFVRAAALIPTSTPLLKDPKFTTDREEFTGRPWSAVNIERGRPEALVEIKSAFEFFERTVLGDGREWVLGGDGDGVTLADIEGVWLFSWLIGLKGALEGGGIERDVYPRTWAWVERFEGVVREAMRGNGKVVKVSGVEAARAVGNAKWAEVEAGVDEGDPSGLRKGEMVEVWPIDSGFSRKDRGRLVGLSTREVVIEGRTEEGKEVRIHAPRHGFRVRRAKEGGNL</sequence>
<dbReference type="CDD" id="cd00570">
    <property type="entry name" value="GST_N_family"/>
    <property type="match status" value="1"/>
</dbReference>
<dbReference type="Pfam" id="PF13417">
    <property type="entry name" value="GST_N_3"/>
    <property type="match status" value="1"/>
</dbReference>
<dbReference type="EMBL" id="KZ613470">
    <property type="protein sequence ID" value="PMD25364.1"/>
    <property type="molecule type" value="Genomic_DNA"/>
</dbReference>
<dbReference type="SUPFAM" id="SSF47616">
    <property type="entry name" value="GST C-terminal domain-like"/>
    <property type="match status" value="1"/>
</dbReference>
<evidence type="ECO:0000313" key="4">
    <source>
        <dbReference type="EMBL" id="PMD25364.1"/>
    </source>
</evidence>
<dbReference type="InterPro" id="IPR036249">
    <property type="entry name" value="Thioredoxin-like_sf"/>
</dbReference>
<evidence type="ECO:0000313" key="5">
    <source>
        <dbReference type="Proteomes" id="UP000235672"/>
    </source>
</evidence>
<dbReference type="AlphaFoldDB" id="A0A2J6QGF3"/>